<evidence type="ECO:0000313" key="2">
    <source>
        <dbReference type="EMBL" id="AKL98560.1"/>
    </source>
</evidence>
<gene>
    <name evidence="2" type="ORF">Epro_1181</name>
</gene>
<feature type="domain" description="N-acetyltransferase" evidence="1">
    <location>
        <begin position="1"/>
        <end position="162"/>
    </location>
</feature>
<dbReference type="RefSeq" id="WP_052571206.1">
    <property type="nucleotide sequence ID" value="NZ_CP009498.1"/>
</dbReference>
<dbReference type="InterPro" id="IPR016181">
    <property type="entry name" value="Acyl_CoA_acyltransferase"/>
</dbReference>
<dbReference type="Pfam" id="PF00583">
    <property type="entry name" value="Acetyltransf_1"/>
    <property type="match status" value="1"/>
</dbReference>
<sequence length="162" mass="18644">MADYKFTTGNVQEALSIIREAAEWMKNTGKPMWLTEDLTFEKIAKPQDDYIVMWDGGESVAAVILSFEDRDFWLDIAVNFSGFIHKLSVRRKYAGTGAAKKIIEHAKQICKSKNINALRLDTDPHRTSLIKFYENLGFKFQQSKAISYKERKIEVGLYVLEL</sequence>
<dbReference type="GO" id="GO:0016747">
    <property type="term" value="F:acyltransferase activity, transferring groups other than amino-acyl groups"/>
    <property type="evidence" value="ECO:0007669"/>
    <property type="project" value="InterPro"/>
</dbReference>
<reference evidence="2 3" key="1">
    <citation type="submission" date="2014-09" db="EMBL/GenBank/DDBJ databases">
        <title>Complete genome sequence of Endomicrobium proavitum.</title>
        <authorList>
            <person name="Zheng H."/>
        </authorList>
    </citation>
    <scope>NUCLEOTIDE SEQUENCE [LARGE SCALE GENOMIC DNA]</scope>
    <source>
        <strain evidence="2 3">Rsa215</strain>
    </source>
</reference>
<name>A0A0G3WL01_9BACT</name>
<dbReference type="OrthoDB" id="9799681at2"/>
<protein>
    <submittedName>
        <fullName evidence="2">Putative acetyltransferase</fullName>
    </submittedName>
</protein>
<dbReference type="PROSITE" id="PS51186">
    <property type="entry name" value="GNAT"/>
    <property type="match status" value="1"/>
</dbReference>
<dbReference type="Proteomes" id="UP000035337">
    <property type="component" value="Chromosome"/>
</dbReference>
<organism evidence="2 3">
    <name type="scientific">Endomicrobium proavitum</name>
    <dbReference type="NCBI Taxonomy" id="1408281"/>
    <lineage>
        <taxon>Bacteria</taxon>
        <taxon>Pseudomonadati</taxon>
        <taxon>Elusimicrobiota</taxon>
        <taxon>Endomicrobiia</taxon>
        <taxon>Endomicrobiales</taxon>
        <taxon>Endomicrobiaceae</taxon>
        <taxon>Endomicrobium</taxon>
    </lineage>
</organism>
<keyword evidence="3" id="KW-1185">Reference proteome</keyword>
<keyword evidence="2" id="KW-0808">Transferase</keyword>
<dbReference type="KEGG" id="epo:Epro_1181"/>
<dbReference type="InterPro" id="IPR000182">
    <property type="entry name" value="GNAT_dom"/>
</dbReference>
<evidence type="ECO:0000313" key="3">
    <source>
        <dbReference type="Proteomes" id="UP000035337"/>
    </source>
</evidence>
<dbReference type="SUPFAM" id="SSF55729">
    <property type="entry name" value="Acyl-CoA N-acyltransferases (Nat)"/>
    <property type="match status" value="1"/>
</dbReference>
<dbReference type="EMBL" id="CP009498">
    <property type="protein sequence ID" value="AKL98560.1"/>
    <property type="molecule type" value="Genomic_DNA"/>
</dbReference>
<dbReference type="AlphaFoldDB" id="A0A0G3WL01"/>
<dbReference type="Gene3D" id="3.40.630.30">
    <property type="match status" value="1"/>
</dbReference>
<dbReference type="STRING" id="1408281.Epro_1181"/>
<proteinExistence type="predicted"/>
<evidence type="ECO:0000259" key="1">
    <source>
        <dbReference type="PROSITE" id="PS51186"/>
    </source>
</evidence>
<accession>A0A0G3WL01</accession>